<gene>
    <name evidence="3" type="ORF">NE237_011923</name>
</gene>
<keyword evidence="4" id="KW-1185">Reference proteome</keyword>
<feature type="compositionally biased region" description="Basic and acidic residues" evidence="1">
    <location>
        <begin position="193"/>
        <end position="206"/>
    </location>
</feature>
<accession>A0A9Q0GX39</accession>
<evidence type="ECO:0000256" key="2">
    <source>
        <dbReference type="SAM" id="Phobius"/>
    </source>
</evidence>
<feature type="compositionally biased region" description="Low complexity" evidence="1">
    <location>
        <begin position="209"/>
        <end position="227"/>
    </location>
</feature>
<evidence type="ECO:0000313" key="3">
    <source>
        <dbReference type="EMBL" id="KAJ4955140.1"/>
    </source>
</evidence>
<feature type="region of interest" description="Disordered" evidence="1">
    <location>
        <begin position="274"/>
        <end position="508"/>
    </location>
</feature>
<keyword evidence="2" id="KW-0812">Transmembrane</keyword>
<keyword evidence="2" id="KW-0472">Membrane</keyword>
<feature type="compositionally biased region" description="Pro residues" evidence="1">
    <location>
        <begin position="347"/>
        <end position="357"/>
    </location>
</feature>
<feature type="transmembrane region" description="Helical" evidence="2">
    <location>
        <begin position="41"/>
        <end position="62"/>
    </location>
</feature>
<feature type="region of interest" description="Disordered" evidence="1">
    <location>
        <begin position="193"/>
        <end position="234"/>
    </location>
</feature>
<feature type="compositionally biased region" description="Basic and acidic residues" evidence="1">
    <location>
        <begin position="442"/>
        <end position="465"/>
    </location>
</feature>
<keyword evidence="2" id="KW-1133">Transmembrane helix</keyword>
<dbReference type="Proteomes" id="UP001141806">
    <property type="component" value="Unassembled WGS sequence"/>
</dbReference>
<dbReference type="PANTHER" id="PTHR34059">
    <property type="entry name" value="EXPRESSED PROTEIN"/>
    <property type="match status" value="1"/>
</dbReference>
<feature type="compositionally biased region" description="Polar residues" evidence="1">
    <location>
        <begin position="361"/>
        <end position="380"/>
    </location>
</feature>
<protein>
    <submittedName>
        <fullName evidence="3">Uncharacterized protein</fullName>
    </submittedName>
</protein>
<feature type="compositionally biased region" description="Basic and acidic residues" evidence="1">
    <location>
        <begin position="386"/>
        <end position="408"/>
    </location>
</feature>
<evidence type="ECO:0000256" key="1">
    <source>
        <dbReference type="SAM" id="MobiDB-lite"/>
    </source>
</evidence>
<organism evidence="3 4">
    <name type="scientific">Protea cynaroides</name>
    <dbReference type="NCBI Taxonomy" id="273540"/>
    <lineage>
        <taxon>Eukaryota</taxon>
        <taxon>Viridiplantae</taxon>
        <taxon>Streptophyta</taxon>
        <taxon>Embryophyta</taxon>
        <taxon>Tracheophyta</taxon>
        <taxon>Spermatophyta</taxon>
        <taxon>Magnoliopsida</taxon>
        <taxon>Proteales</taxon>
        <taxon>Proteaceae</taxon>
        <taxon>Protea</taxon>
    </lineage>
</organism>
<feature type="compositionally biased region" description="Polar residues" evidence="1">
    <location>
        <begin position="9"/>
        <end position="33"/>
    </location>
</feature>
<feature type="region of interest" description="Disordered" evidence="1">
    <location>
        <begin position="537"/>
        <end position="566"/>
    </location>
</feature>
<dbReference type="InterPro" id="IPR008480">
    <property type="entry name" value="DUF761_pln"/>
</dbReference>
<feature type="transmembrane region" description="Helical" evidence="2">
    <location>
        <begin position="74"/>
        <end position="96"/>
    </location>
</feature>
<feature type="compositionally biased region" description="Low complexity" evidence="1">
    <location>
        <begin position="302"/>
        <end position="327"/>
    </location>
</feature>
<dbReference type="PANTHER" id="PTHR34059:SF1">
    <property type="entry name" value="EXPRESSED PROTEIN"/>
    <property type="match status" value="1"/>
</dbReference>
<feature type="region of interest" description="Disordered" evidence="1">
    <location>
        <begin position="1"/>
        <end position="33"/>
    </location>
</feature>
<reference evidence="3" key="1">
    <citation type="journal article" date="2023" name="Plant J.">
        <title>The genome of the king protea, Protea cynaroides.</title>
        <authorList>
            <person name="Chang J."/>
            <person name="Duong T.A."/>
            <person name="Schoeman C."/>
            <person name="Ma X."/>
            <person name="Roodt D."/>
            <person name="Barker N."/>
            <person name="Li Z."/>
            <person name="Van de Peer Y."/>
            <person name="Mizrachi E."/>
        </authorList>
    </citation>
    <scope>NUCLEOTIDE SEQUENCE</scope>
    <source>
        <tissue evidence="3">Young leaves</tissue>
    </source>
</reference>
<feature type="compositionally biased region" description="Basic and acidic residues" evidence="1">
    <location>
        <begin position="329"/>
        <end position="339"/>
    </location>
</feature>
<dbReference type="Pfam" id="PF05553">
    <property type="entry name" value="DUF761"/>
    <property type="match status" value="1"/>
</dbReference>
<dbReference type="AlphaFoldDB" id="A0A9Q0GX39"/>
<feature type="compositionally biased region" description="Polar residues" evidence="1">
    <location>
        <begin position="485"/>
        <end position="495"/>
    </location>
</feature>
<name>A0A9Q0GX39_9MAGN</name>
<dbReference type="OrthoDB" id="1080706at2759"/>
<dbReference type="EMBL" id="JAMYWD010000011">
    <property type="protein sequence ID" value="KAJ4955140.1"/>
    <property type="molecule type" value="Genomic_DNA"/>
</dbReference>
<evidence type="ECO:0000313" key="4">
    <source>
        <dbReference type="Proteomes" id="UP001141806"/>
    </source>
</evidence>
<sequence>MEDAHYYGKSQQLGSDMRSPTPQIQPNRSPNLQNQPNPSKFYWHFLYKAVLVTVLFVILPLFPFQAPEFVNQSIFTRSWELIHLLFVGIAVSYGLFSRRNVETEKENQSKIDSAQNYVSRVFQVSSVFDDDVDGQSGSDDNNKVQTWNSRYFRGEPRVVVEQESSIADDQSSIVTKINNKPLLLPVRSLKSRVSESDTLESPKELRGFSGSVSRSNSGSRSSSNGSVKTRNGEIGAVDPLDLEERLQESVVLPSPIPWRSRSGRMEMKEEPEFFTLPPYSLPPSADEAEIDRDRLRSRSFQSVSWPSRPNSTSSSPKKLSPSPSISPELRAKNLEDSGRKRSYYTSSPPPPPPPPPRVNRKSTLITSNSNPVSNGYSSENIGMKKSFKDELKDLSRSSRGELRSRSDLSQDSLRSVMKPRVYTEDISRSRSVRTIRSSEPTEEARNVREHSGERMDDKTGKRWKEAGAMVMEKTGRRARGFDQLPINTEKPNQESPHPVLKSPLSKYHMEEKKESYDKVIVEADEDSDGEVEAEAYAEVDADDTQGILDKEEATSNTGTDAGVDSEVDKKAAEFIAKFREQIRLQRIESIKKASGKVSSRASLR</sequence>
<proteinExistence type="predicted"/>
<comment type="caution">
    <text evidence="3">The sequence shown here is derived from an EMBL/GenBank/DDBJ whole genome shotgun (WGS) entry which is preliminary data.</text>
</comment>